<evidence type="ECO:0000313" key="3">
    <source>
        <dbReference type="Proteomes" id="UP000008021"/>
    </source>
</evidence>
<reference evidence="2" key="2">
    <citation type="submission" date="2018-05" db="EMBL/GenBank/DDBJ databases">
        <title>OmerRS3 (Oryza meridionalis Reference Sequence Version 3).</title>
        <authorList>
            <person name="Zhang J."/>
            <person name="Kudrna D."/>
            <person name="Lee S."/>
            <person name="Talag J."/>
            <person name="Welchert J."/>
            <person name="Wing R.A."/>
        </authorList>
    </citation>
    <scope>NUCLEOTIDE SEQUENCE [LARGE SCALE GENOMIC DNA]</scope>
    <source>
        <strain evidence="2">cv. OR44</strain>
    </source>
</reference>
<protein>
    <submittedName>
        <fullName evidence="2">Uncharacterized protein</fullName>
    </submittedName>
</protein>
<name>A0A0E0EJU0_9ORYZ</name>
<evidence type="ECO:0000313" key="2">
    <source>
        <dbReference type="EnsemblPlants" id="OMERI08G07880.1"/>
    </source>
</evidence>
<keyword evidence="1" id="KW-0175">Coiled coil</keyword>
<dbReference type="AlphaFoldDB" id="A0A0E0EJU0"/>
<dbReference type="HOGENOM" id="CLU_2088688_0_0_1"/>
<keyword evidence="3" id="KW-1185">Reference proteome</keyword>
<dbReference type="Proteomes" id="UP000008021">
    <property type="component" value="Chromosome 8"/>
</dbReference>
<organism evidence="2">
    <name type="scientific">Oryza meridionalis</name>
    <dbReference type="NCBI Taxonomy" id="40149"/>
    <lineage>
        <taxon>Eukaryota</taxon>
        <taxon>Viridiplantae</taxon>
        <taxon>Streptophyta</taxon>
        <taxon>Embryophyta</taxon>
        <taxon>Tracheophyta</taxon>
        <taxon>Spermatophyta</taxon>
        <taxon>Magnoliopsida</taxon>
        <taxon>Liliopsida</taxon>
        <taxon>Poales</taxon>
        <taxon>Poaceae</taxon>
        <taxon>BOP clade</taxon>
        <taxon>Oryzoideae</taxon>
        <taxon>Oryzeae</taxon>
        <taxon>Oryzinae</taxon>
        <taxon>Oryza</taxon>
    </lineage>
</organism>
<dbReference type="EnsemblPlants" id="OMERI08G07880.1">
    <property type="protein sequence ID" value="OMERI08G07880.1"/>
    <property type="gene ID" value="OMERI08G07880"/>
</dbReference>
<evidence type="ECO:0000256" key="1">
    <source>
        <dbReference type="SAM" id="Coils"/>
    </source>
</evidence>
<dbReference type="Gramene" id="OMERI08G07880.1">
    <property type="protein sequence ID" value="OMERI08G07880.1"/>
    <property type="gene ID" value="OMERI08G07880"/>
</dbReference>
<sequence length="117" mass="13772">MTNLKDIKKDYKRYRVNSRKVYDRATEERYTAMAKYKVELAKNNDKNLEIKVLKAEVAYRKAKANDRAMVERYAAMTKYKVEVAKNNEKNLEIKDLEKEVAYWKAKAKKAANKGSKN</sequence>
<proteinExistence type="predicted"/>
<reference evidence="2" key="1">
    <citation type="submission" date="2015-04" db="UniProtKB">
        <authorList>
            <consortium name="EnsemblPlants"/>
        </authorList>
    </citation>
    <scope>IDENTIFICATION</scope>
</reference>
<accession>A0A0E0EJU0</accession>
<feature type="coiled-coil region" evidence="1">
    <location>
        <begin position="79"/>
        <end position="113"/>
    </location>
</feature>